<dbReference type="Pfam" id="PF05016">
    <property type="entry name" value="ParE_toxin"/>
    <property type="match status" value="1"/>
</dbReference>
<comment type="caution">
    <text evidence="3">The sequence shown here is derived from an EMBL/GenBank/DDBJ whole genome shotgun (WGS) entry which is preliminary data.</text>
</comment>
<keyword evidence="2" id="KW-1277">Toxin-antitoxin system</keyword>
<dbReference type="NCBIfam" id="TIGR02385">
    <property type="entry name" value="RelE_StbE"/>
    <property type="match status" value="1"/>
</dbReference>
<sequence>MSAPIAWLASAAADLDRILDHIERDSPQGARRVAMAIRKGANTLLHEQPLAGRMGRVEGTRELVISSTPYILVYRLRKERVEVLRIMHGNQKWPP</sequence>
<keyword evidence="4" id="KW-1185">Reference proteome</keyword>
<proteinExistence type="inferred from homology"/>
<dbReference type="Proteomes" id="UP000295122">
    <property type="component" value="Unassembled WGS sequence"/>
</dbReference>
<organism evidence="3 4">
    <name type="scientific">Enterovirga rhinocerotis</name>
    <dbReference type="NCBI Taxonomy" id="1339210"/>
    <lineage>
        <taxon>Bacteria</taxon>
        <taxon>Pseudomonadati</taxon>
        <taxon>Pseudomonadota</taxon>
        <taxon>Alphaproteobacteria</taxon>
        <taxon>Hyphomicrobiales</taxon>
        <taxon>Methylobacteriaceae</taxon>
        <taxon>Enterovirga</taxon>
    </lineage>
</organism>
<dbReference type="EMBL" id="SNZR01000013">
    <property type="protein sequence ID" value="TDR89761.1"/>
    <property type="molecule type" value="Genomic_DNA"/>
</dbReference>
<dbReference type="AlphaFoldDB" id="A0A4R7BW28"/>
<dbReference type="InterPro" id="IPR035093">
    <property type="entry name" value="RelE/ParE_toxin_dom_sf"/>
</dbReference>
<accession>A0A4R7BW28</accession>
<dbReference type="PANTHER" id="PTHR33755">
    <property type="entry name" value="TOXIN PARE1-RELATED"/>
    <property type="match status" value="1"/>
</dbReference>
<reference evidence="3 4" key="1">
    <citation type="submission" date="2019-03" db="EMBL/GenBank/DDBJ databases">
        <title>Genomic Encyclopedia of Type Strains, Phase IV (KMG-IV): sequencing the most valuable type-strain genomes for metagenomic binning, comparative biology and taxonomic classification.</title>
        <authorList>
            <person name="Goeker M."/>
        </authorList>
    </citation>
    <scope>NUCLEOTIDE SEQUENCE [LARGE SCALE GENOMIC DNA]</scope>
    <source>
        <strain evidence="3 4">DSM 25903</strain>
    </source>
</reference>
<dbReference type="Gene3D" id="3.30.2310.20">
    <property type="entry name" value="RelE-like"/>
    <property type="match status" value="1"/>
</dbReference>
<evidence type="ECO:0000256" key="1">
    <source>
        <dbReference type="ARBA" id="ARBA00006226"/>
    </source>
</evidence>
<evidence type="ECO:0000313" key="4">
    <source>
        <dbReference type="Proteomes" id="UP000295122"/>
    </source>
</evidence>
<evidence type="ECO:0000256" key="2">
    <source>
        <dbReference type="ARBA" id="ARBA00022649"/>
    </source>
</evidence>
<evidence type="ECO:0000313" key="3">
    <source>
        <dbReference type="EMBL" id="TDR89761.1"/>
    </source>
</evidence>
<protein>
    <submittedName>
        <fullName evidence="3">Addiction module RelE/StbE family toxin</fullName>
    </submittedName>
</protein>
<comment type="similarity">
    <text evidence="1">Belongs to the RelE toxin family.</text>
</comment>
<name>A0A4R7BW28_9HYPH</name>
<gene>
    <name evidence="3" type="ORF">EV668_2596</name>
</gene>
<dbReference type="RefSeq" id="WP_245513150.1">
    <property type="nucleotide sequence ID" value="NZ_SNZR01000013.1"/>
</dbReference>
<dbReference type="InterPro" id="IPR051803">
    <property type="entry name" value="TA_system_RelE-like_toxin"/>
</dbReference>
<dbReference type="InterPro" id="IPR007712">
    <property type="entry name" value="RelE/ParE_toxin"/>
</dbReference>